<evidence type="ECO:0000313" key="3">
    <source>
        <dbReference type="Proteomes" id="UP001342826"/>
    </source>
</evidence>
<sequence>MNNVEWIEPDEPISDEVIQNVERYFEINFPQDYKECVKLFNGGYPEPDVFNIDEDNDVVFSCLLSFTNEEANILEVYDIVSEYLPEGIFPFAKDPFGNLICFDYRQDKESPIIIFYDHETEDEENKFLRICDTFTELIERLHEDDE</sequence>
<dbReference type="Gene3D" id="3.40.1580.10">
    <property type="entry name" value="SMI1/KNR4-like"/>
    <property type="match status" value="1"/>
</dbReference>
<dbReference type="EMBL" id="JARTFS010000006">
    <property type="protein sequence ID" value="MED4401595.1"/>
    <property type="molecule type" value="Genomic_DNA"/>
</dbReference>
<dbReference type="RefSeq" id="WP_066235491.1">
    <property type="nucleotide sequence ID" value="NZ_JARTFQ010000006.1"/>
</dbReference>
<reference evidence="2 3" key="1">
    <citation type="submission" date="2023-03" db="EMBL/GenBank/DDBJ databases">
        <title>Bacillus Genome Sequencing.</title>
        <authorList>
            <person name="Dunlap C."/>
        </authorList>
    </citation>
    <scope>NUCLEOTIDE SEQUENCE [LARGE SCALE GENOMIC DNA]</scope>
    <source>
        <strain evidence="2 3">NRS-1717</strain>
    </source>
</reference>
<keyword evidence="3" id="KW-1185">Reference proteome</keyword>
<name>A0ABU6NWV2_9BACI</name>
<dbReference type="SMART" id="SM00860">
    <property type="entry name" value="SMI1_KNR4"/>
    <property type="match status" value="1"/>
</dbReference>
<dbReference type="InterPro" id="IPR018958">
    <property type="entry name" value="Knr4/Smi1-like_dom"/>
</dbReference>
<dbReference type="Proteomes" id="UP001342826">
    <property type="component" value="Unassembled WGS sequence"/>
</dbReference>
<dbReference type="Pfam" id="PF14568">
    <property type="entry name" value="SUKH_6"/>
    <property type="match status" value="1"/>
</dbReference>
<gene>
    <name evidence="2" type="ORF">P9271_09740</name>
</gene>
<organism evidence="2 3">
    <name type="scientific">Metabacillus fastidiosus</name>
    <dbReference type="NCBI Taxonomy" id="1458"/>
    <lineage>
        <taxon>Bacteria</taxon>
        <taxon>Bacillati</taxon>
        <taxon>Bacillota</taxon>
        <taxon>Bacilli</taxon>
        <taxon>Bacillales</taxon>
        <taxon>Bacillaceae</taxon>
        <taxon>Metabacillus</taxon>
    </lineage>
</organism>
<feature type="domain" description="Knr4/Smi1-like" evidence="1">
    <location>
        <begin position="12"/>
        <end position="140"/>
    </location>
</feature>
<proteinExistence type="predicted"/>
<comment type="caution">
    <text evidence="2">The sequence shown here is derived from an EMBL/GenBank/DDBJ whole genome shotgun (WGS) entry which is preliminary data.</text>
</comment>
<dbReference type="InterPro" id="IPR037883">
    <property type="entry name" value="Knr4/Smi1-like_sf"/>
</dbReference>
<evidence type="ECO:0000313" key="2">
    <source>
        <dbReference type="EMBL" id="MED4401595.1"/>
    </source>
</evidence>
<accession>A0ABU6NWV2</accession>
<dbReference type="GeneID" id="301143221"/>
<evidence type="ECO:0000259" key="1">
    <source>
        <dbReference type="SMART" id="SM00860"/>
    </source>
</evidence>
<dbReference type="SUPFAM" id="SSF160631">
    <property type="entry name" value="SMI1/KNR4-like"/>
    <property type="match status" value="1"/>
</dbReference>
<protein>
    <submittedName>
        <fullName evidence="2">SMI1/KNR4 family protein</fullName>
    </submittedName>
</protein>